<feature type="chain" id="PRO_5045004772" evidence="1">
    <location>
        <begin position="30"/>
        <end position="511"/>
    </location>
</feature>
<dbReference type="Pfam" id="PF02872">
    <property type="entry name" value="5_nucleotid_C"/>
    <property type="match status" value="1"/>
</dbReference>
<protein>
    <submittedName>
        <fullName evidence="3">5'-nucleotidase C-terminal domain-containing protein</fullName>
    </submittedName>
</protein>
<accession>A0ABP8WTJ3</accession>
<dbReference type="InterPro" id="IPR006179">
    <property type="entry name" value="5_nucleotidase/apyrase"/>
</dbReference>
<feature type="domain" description="5'-Nucleotidase C-terminal" evidence="2">
    <location>
        <begin position="333"/>
        <end position="470"/>
    </location>
</feature>
<evidence type="ECO:0000313" key="3">
    <source>
        <dbReference type="EMBL" id="GAA4693301.1"/>
    </source>
</evidence>
<dbReference type="InterPro" id="IPR036907">
    <property type="entry name" value="5'-Nucleotdase_C_sf"/>
</dbReference>
<comment type="caution">
    <text evidence="3">The sequence shown here is derived from an EMBL/GenBank/DDBJ whole genome shotgun (WGS) entry which is preliminary data.</text>
</comment>
<evidence type="ECO:0000259" key="2">
    <source>
        <dbReference type="Pfam" id="PF02872"/>
    </source>
</evidence>
<organism evidence="3 4">
    <name type="scientific">Promicromonospora umidemergens</name>
    <dbReference type="NCBI Taxonomy" id="629679"/>
    <lineage>
        <taxon>Bacteria</taxon>
        <taxon>Bacillati</taxon>
        <taxon>Actinomycetota</taxon>
        <taxon>Actinomycetes</taxon>
        <taxon>Micrococcales</taxon>
        <taxon>Promicromonosporaceae</taxon>
        <taxon>Promicromonospora</taxon>
    </lineage>
</organism>
<dbReference type="RefSeq" id="WP_253870203.1">
    <property type="nucleotide sequence ID" value="NZ_BAABHM010000006.1"/>
</dbReference>
<keyword evidence="1" id="KW-0547">Nucleotide-binding</keyword>
<keyword evidence="4" id="KW-1185">Reference proteome</keyword>
<dbReference type="PANTHER" id="PTHR11575">
    <property type="entry name" value="5'-NUCLEOTIDASE-RELATED"/>
    <property type="match status" value="1"/>
</dbReference>
<proteinExistence type="inferred from homology"/>
<dbReference type="EMBL" id="BAABHM010000006">
    <property type="protein sequence ID" value="GAA4693301.1"/>
    <property type="molecule type" value="Genomic_DNA"/>
</dbReference>
<dbReference type="InterPro" id="IPR008334">
    <property type="entry name" value="5'-Nucleotdase_C"/>
</dbReference>
<dbReference type="PRINTS" id="PR01607">
    <property type="entry name" value="APYRASEFAMLY"/>
</dbReference>
<dbReference type="PANTHER" id="PTHR11575:SF24">
    <property type="entry name" value="5'-NUCLEOTIDASE"/>
    <property type="match status" value="1"/>
</dbReference>
<reference evidence="4" key="1">
    <citation type="journal article" date="2019" name="Int. J. Syst. Evol. Microbiol.">
        <title>The Global Catalogue of Microorganisms (GCM) 10K type strain sequencing project: providing services to taxonomists for standard genome sequencing and annotation.</title>
        <authorList>
            <consortium name="The Broad Institute Genomics Platform"/>
            <consortium name="The Broad Institute Genome Sequencing Center for Infectious Disease"/>
            <person name="Wu L."/>
            <person name="Ma J."/>
        </authorList>
    </citation>
    <scope>NUCLEOTIDE SEQUENCE [LARGE SCALE GENOMIC DNA]</scope>
    <source>
        <strain evidence="4">JCM 17975</strain>
    </source>
</reference>
<dbReference type="Proteomes" id="UP001500843">
    <property type="component" value="Unassembled WGS sequence"/>
</dbReference>
<dbReference type="SUPFAM" id="SSF56300">
    <property type="entry name" value="Metallo-dependent phosphatases"/>
    <property type="match status" value="1"/>
</dbReference>
<evidence type="ECO:0000256" key="1">
    <source>
        <dbReference type="RuleBase" id="RU362119"/>
    </source>
</evidence>
<dbReference type="InterPro" id="IPR029052">
    <property type="entry name" value="Metallo-depent_PP-like"/>
</dbReference>
<dbReference type="Gene3D" id="3.60.21.10">
    <property type="match status" value="1"/>
</dbReference>
<gene>
    <name evidence="3" type="ORF">GCM10023198_11000</name>
</gene>
<feature type="signal peptide" evidence="1">
    <location>
        <begin position="1"/>
        <end position="29"/>
    </location>
</feature>
<name>A0ABP8WTJ3_9MICO</name>
<comment type="similarity">
    <text evidence="1">Belongs to the 5'-nucleotidase family.</text>
</comment>
<sequence>MHSPLARTTGALATLLLVSGLATSGLAPAAADPGPDHAKHTATLLYFHDAHEIGPVLTGGQDRGGVARLATAVRTVEEQNPATAVVFGGDLAGGTLFGGLYRGVPMVEALGEVGVDLANFGQHDFDFGVDHARDLVAASDFPWITSNLTDTAGAPFVEGGTWAVQRVGKVRVGFVGLTDAIETTSAAGDLVETDPVEATRAAVADLTAHAKVDVVVAVTQYPLDENRELVRAVPELDAVFGEEMAEYDSVIEYEGDVPLMASEGNIGSLVRLDITKRRGAHVVAPSVVEVDHTVTPDPELRQVEERYAAEMDERLSEVLADVRTPLLNPGQISRSQETALGNFVADAFRERHGADVGWVNGGGLRAEAPGPVFTLRDAYSIAPFANRVLKVRVSGAGLRQSLEDAVSRVQDAGGGFPQVSGMVYSYSPSAPVGARVREVSVGGAPLDLAATYTVAVTAYVAGGGDGVSGFGDAEVLVPLGDAPVDAEVIAGHARTLATIDVATEGRITVLP</sequence>
<evidence type="ECO:0000313" key="4">
    <source>
        <dbReference type="Proteomes" id="UP001500843"/>
    </source>
</evidence>
<keyword evidence="1" id="KW-0378">Hydrolase</keyword>
<dbReference type="SUPFAM" id="SSF55816">
    <property type="entry name" value="5'-nucleotidase (syn. UDP-sugar hydrolase), C-terminal domain"/>
    <property type="match status" value="1"/>
</dbReference>
<dbReference type="Gene3D" id="3.90.780.10">
    <property type="entry name" value="5'-Nucleotidase, C-terminal domain"/>
    <property type="match status" value="1"/>
</dbReference>
<keyword evidence="1" id="KW-0732">Signal</keyword>